<feature type="chain" id="PRO_5003835069" description="LysM domain-containing protein" evidence="3">
    <location>
        <begin position="25"/>
        <end position="246"/>
    </location>
</feature>
<dbReference type="eggNOG" id="COG3584">
    <property type="taxonomic scope" value="Bacteria"/>
</dbReference>
<dbReference type="AlphaFoldDB" id="K0J079"/>
<dbReference type="Pfam" id="PF06725">
    <property type="entry name" value="3D"/>
    <property type="match status" value="1"/>
</dbReference>
<dbReference type="SMART" id="SM00257">
    <property type="entry name" value="LysM"/>
    <property type="match status" value="2"/>
</dbReference>
<feature type="compositionally biased region" description="Low complexity" evidence="2">
    <location>
        <begin position="134"/>
        <end position="152"/>
    </location>
</feature>
<dbReference type="EMBL" id="AP012050">
    <property type="protein sequence ID" value="BAM48245.1"/>
    <property type="molecule type" value="Genomic_DNA"/>
</dbReference>
<feature type="signal peptide" evidence="3">
    <location>
        <begin position="1"/>
        <end position="24"/>
    </location>
</feature>
<dbReference type="CDD" id="cd00118">
    <property type="entry name" value="LysM"/>
    <property type="match status" value="2"/>
</dbReference>
<dbReference type="eggNOG" id="COG1388">
    <property type="taxonomic scope" value="Bacteria"/>
</dbReference>
<dbReference type="PANTHER" id="PTHR39160">
    <property type="entry name" value="CELL WALL-BINDING PROTEIN YOCH"/>
    <property type="match status" value="1"/>
</dbReference>
<feature type="domain" description="LysM" evidence="4">
    <location>
        <begin position="73"/>
        <end position="116"/>
    </location>
</feature>
<proteinExistence type="predicted"/>
<feature type="domain" description="LysM" evidence="4">
    <location>
        <begin position="25"/>
        <end position="68"/>
    </location>
</feature>
<dbReference type="InterPro" id="IPR036908">
    <property type="entry name" value="RlpA-like_sf"/>
</dbReference>
<dbReference type="HOGENOM" id="CLU_053284_0_0_9"/>
<dbReference type="Proteomes" id="UP000006294">
    <property type="component" value="Chromosome"/>
</dbReference>
<dbReference type="InterPro" id="IPR036779">
    <property type="entry name" value="LysM_dom_sf"/>
</dbReference>
<dbReference type="GO" id="GO:0019867">
    <property type="term" value="C:outer membrane"/>
    <property type="evidence" value="ECO:0007669"/>
    <property type="project" value="InterPro"/>
</dbReference>
<dbReference type="Gene3D" id="3.10.350.10">
    <property type="entry name" value="LysM domain"/>
    <property type="match status" value="2"/>
</dbReference>
<evidence type="ECO:0000256" key="2">
    <source>
        <dbReference type="SAM" id="MobiDB-lite"/>
    </source>
</evidence>
<dbReference type="RefSeq" id="WP_015010830.1">
    <property type="nucleotide sequence ID" value="NC_018704.1"/>
</dbReference>
<accession>K0J079</accession>
<dbReference type="OrthoDB" id="9798935at2"/>
<evidence type="ECO:0000313" key="5">
    <source>
        <dbReference type="EMBL" id="BAM48245.1"/>
    </source>
</evidence>
<reference evidence="5 6" key="1">
    <citation type="submission" date="2011-01" db="EMBL/GenBank/DDBJ databases">
        <title>Whole genome sequence of Amphibacillus xylinus NBRC 15112.</title>
        <authorList>
            <person name="Nakazawa H."/>
            <person name="Katano Y."/>
            <person name="Nakamura S."/>
            <person name="Sasagawa M."/>
            <person name="Fukada J."/>
            <person name="Arai T."/>
            <person name="Sasakura N."/>
            <person name="Mochizuki D."/>
            <person name="Hosoyama A."/>
            <person name="Harada K."/>
            <person name="Horikawa H."/>
            <person name="Kato Y."/>
            <person name="Harada T."/>
            <person name="Sasaki K."/>
            <person name="Sekiguchi M."/>
            <person name="Hodoyama M."/>
            <person name="Nishiko R."/>
            <person name="Narita H."/>
            <person name="Hanamaki A."/>
            <person name="Hata C."/>
            <person name="Konno Y."/>
            <person name="Niimura Y."/>
            <person name="Yamazaki S."/>
            <person name="Fujita N."/>
        </authorList>
    </citation>
    <scope>NUCLEOTIDE SEQUENCE [LARGE SCALE GENOMIC DNA]</scope>
    <source>
        <strain evidence="6">ATCC 51415 / DSM 6626 / JCM 7361 / LMG 17667 / NBRC 15112 / Ep01</strain>
    </source>
</reference>
<dbReference type="InterPro" id="IPR010611">
    <property type="entry name" value="3D_dom"/>
</dbReference>
<organism evidence="5 6">
    <name type="scientific">Amphibacillus xylanus (strain ATCC 51415 / DSM 6626 / JCM 7361 / LMG 17667 / NBRC 15112 / Ep01)</name>
    <dbReference type="NCBI Taxonomy" id="698758"/>
    <lineage>
        <taxon>Bacteria</taxon>
        <taxon>Bacillati</taxon>
        <taxon>Bacillota</taxon>
        <taxon>Bacilli</taxon>
        <taxon>Bacillales</taxon>
        <taxon>Bacillaceae</taxon>
        <taxon>Amphibacillus</taxon>
    </lineage>
</organism>
<dbReference type="InterPro" id="IPR018392">
    <property type="entry name" value="LysM"/>
</dbReference>
<dbReference type="GO" id="GO:0009254">
    <property type="term" value="P:peptidoglycan turnover"/>
    <property type="evidence" value="ECO:0007669"/>
    <property type="project" value="InterPro"/>
</dbReference>
<dbReference type="STRING" id="698758.AXY_21130"/>
<protein>
    <recommendedName>
        <fullName evidence="4">LysM domain-containing protein</fullName>
    </recommendedName>
</protein>
<evidence type="ECO:0000256" key="3">
    <source>
        <dbReference type="SAM" id="SignalP"/>
    </source>
</evidence>
<dbReference type="PANTHER" id="PTHR39160:SF6">
    <property type="entry name" value="CELL WALL-BINDING PROTEIN YOCH"/>
    <property type="match status" value="1"/>
</dbReference>
<evidence type="ECO:0000256" key="1">
    <source>
        <dbReference type="ARBA" id="ARBA00022729"/>
    </source>
</evidence>
<gene>
    <name evidence="5" type="ordered locus">AXY_21130</name>
</gene>
<dbReference type="CDD" id="cd22786">
    <property type="entry name" value="DPBB_YuiC-like"/>
    <property type="match status" value="1"/>
</dbReference>
<evidence type="ECO:0000313" key="6">
    <source>
        <dbReference type="Proteomes" id="UP000006294"/>
    </source>
</evidence>
<dbReference type="PATRIC" id="fig|698758.3.peg.2121"/>
<feature type="region of interest" description="Disordered" evidence="2">
    <location>
        <begin position="132"/>
        <end position="152"/>
    </location>
</feature>
<evidence type="ECO:0000259" key="4">
    <source>
        <dbReference type="PROSITE" id="PS51782"/>
    </source>
</evidence>
<sequence>MKKLVFVVIAIAALSVGIPKPVHAQEYQVRPGDTIWKVAYDFEKSVTEIKELNHLDSDEIFPGQVLRLEEEEIIHTIEKGDTLFALANKYNVTVVDLMNWNELDSDLIIIGHTLVIYPNAEAVTTDDEVTVPVQSNKQTSTQSTSHNNSSNKTMKMTATAYTAECDGCSGITYTGLNLLENRNMKVIAVDPNVIPLGTRVHVEGYGEAIAGDIGGAIKGNKIDIHVPTKDEAYSWGVREVTVTILE</sequence>
<dbReference type="GO" id="GO:0004553">
    <property type="term" value="F:hydrolase activity, hydrolyzing O-glycosyl compounds"/>
    <property type="evidence" value="ECO:0007669"/>
    <property type="project" value="InterPro"/>
</dbReference>
<dbReference type="PROSITE" id="PS51782">
    <property type="entry name" value="LYSM"/>
    <property type="match status" value="2"/>
</dbReference>
<dbReference type="SUPFAM" id="SSF54106">
    <property type="entry name" value="LysM domain"/>
    <property type="match status" value="2"/>
</dbReference>
<name>K0J079_AMPXN</name>
<dbReference type="Pfam" id="PF01476">
    <property type="entry name" value="LysM"/>
    <property type="match status" value="2"/>
</dbReference>
<keyword evidence="1 3" id="KW-0732">Signal</keyword>
<dbReference type="SUPFAM" id="SSF50685">
    <property type="entry name" value="Barwin-like endoglucanases"/>
    <property type="match status" value="1"/>
</dbReference>
<keyword evidence="6" id="KW-1185">Reference proteome</keyword>
<dbReference type="KEGG" id="axl:AXY_21130"/>
<dbReference type="Gene3D" id="2.40.40.10">
    <property type="entry name" value="RlpA-like domain"/>
    <property type="match status" value="1"/>
</dbReference>
<dbReference type="InterPro" id="IPR051933">
    <property type="entry name" value="Resuscitation_pf_RpfB"/>
</dbReference>